<reference evidence="2" key="1">
    <citation type="journal article" date="2016" name="Nature">
        <title>The genome of the seagrass Zostera marina reveals angiosperm adaptation to the sea.</title>
        <authorList>
            <person name="Olsen J.L."/>
            <person name="Rouze P."/>
            <person name="Verhelst B."/>
            <person name="Lin Y.-C."/>
            <person name="Bayer T."/>
            <person name="Collen J."/>
            <person name="Dattolo E."/>
            <person name="De Paoli E."/>
            <person name="Dittami S."/>
            <person name="Maumus F."/>
            <person name="Michel G."/>
            <person name="Kersting A."/>
            <person name="Lauritano C."/>
            <person name="Lohaus R."/>
            <person name="Toepel M."/>
            <person name="Tonon T."/>
            <person name="Vanneste K."/>
            <person name="Amirebrahimi M."/>
            <person name="Brakel J."/>
            <person name="Bostroem C."/>
            <person name="Chovatia M."/>
            <person name="Grimwood J."/>
            <person name="Jenkins J.W."/>
            <person name="Jueterbock A."/>
            <person name="Mraz A."/>
            <person name="Stam W.T."/>
            <person name="Tice H."/>
            <person name="Bornberg-Bauer E."/>
            <person name="Green P.J."/>
            <person name="Pearson G.A."/>
            <person name="Procaccini G."/>
            <person name="Duarte C.M."/>
            <person name="Schmutz J."/>
            <person name="Reusch T.B.H."/>
            <person name="Van de Peer Y."/>
        </authorList>
    </citation>
    <scope>NUCLEOTIDE SEQUENCE [LARGE SCALE GENOMIC DNA]</scope>
    <source>
        <strain evidence="2">cv. Finnish</strain>
    </source>
</reference>
<dbReference type="STRING" id="29655.A0A0K9P8J2"/>
<organism evidence="1 2">
    <name type="scientific">Zostera marina</name>
    <name type="common">Eelgrass</name>
    <dbReference type="NCBI Taxonomy" id="29655"/>
    <lineage>
        <taxon>Eukaryota</taxon>
        <taxon>Viridiplantae</taxon>
        <taxon>Streptophyta</taxon>
        <taxon>Embryophyta</taxon>
        <taxon>Tracheophyta</taxon>
        <taxon>Spermatophyta</taxon>
        <taxon>Magnoliopsida</taxon>
        <taxon>Liliopsida</taxon>
        <taxon>Zosteraceae</taxon>
        <taxon>Zostera</taxon>
    </lineage>
</organism>
<dbReference type="PANTHER" id="PTHR46087">
    <property type="entry name" value="PUTATIVE, EXPRESSED-RELATED"/>
    <property type="match status" value="1"/>
</dbReference>
<evidence type="ECO:0000313" key="1">
    <source>
        <dbReference type="EMBL" id="KMZ64572.1"/>
    </source>
</evidence>
<protein>
    <submittedName>
        <fullName evidence="1">Uncharacterized protein</fullName>
    </submittedName>
</protein>
<comment type="caution">
    <text evidence="1">The sequence shown here is derived from an EMBL/GenBank/DDBJ whole genome shotgun (WGS) entry which is preliminary data.</text>
</comment>
<dbReference type="Pfam" id="PF21052">
    <property type="entry name" value="EFR3_ARM"/>
    <property type="match status" value="1"/>
</dbReference>
<dbReference type="OrthoDB" id="19232at2759"/>
<dbReference type="Proteomes" id="UP000036987">
    <property type="component" value="Unassembled WGS sequence"/>
</dbReference>
<dbReference type="SUPFAM" id="SSF48371">
    <property type="entry name" value="ARM repeat"/>
    <property type="match status" value="1"/>
</dbReference>
<sequence length="353" mass="40619">MSSLCYFCPNCICPSSQRPVKRYKSILRGIFPKSPGEEPNEKKIGKLCGYISKNPHRVEKITKILDRKCYNALRNENFYIASAVLCIYRRVLLSSREQMPRFADNLLNIIQTLLDQTRNDEMRILGCHTLFEFINSQVRALGYKLRFTFKVQLNMTDGTHMVIIENFIPKLCDLALELGNENRVCSLRCAGLQTLSSMVWFMGEHSHVSEEFDNVVSAILENHERQSKEAKDSADSTSTEYVRCPSVHKMITLASSSLGAMSRIPSWNRIINKKGELNLTLEETKNPSFWSRVCINNMAKLAKEATTIRRVIDSIFRYFDHENLWSSQYGPSLSVLYDIQVAMEKYGMDVFFL</sequence>
<dbReference type="InterPro" id="IPR016024">
    <property type="entry name" value="ARM-type_fold"/>
</dbReference>
<dbReference type="InterPro" id="IPR049152">
    <property type="entry name" value="EFR3-like_ARM"/>
</dbReference>
<evidence type="ECO:0000313" key="2">
    <source>
        <dbReference type="Proteomes" id="UP000036987"/>
    </source>
</evidence>
<dbReference type="PANTHER" id="PTHR46087:SF9">
    <property type="entry name" value="ARM REPEAT SUPERFAMILY PROTEIN"/>
    <property type="match status" value="1"/>
</dbReference>
<accession>A0A0K9P8J2</accession>
<proteinExistence type="predicted"/>
<gene>
    <name evidence="1" type="ORF">ZOSMA_35G00270</name>
</gene>
<name>A0A0K9P8J2_ZOSMR</name>
<dbReference type="EMBL" id="LFYR01001125">
    <property type="protein sequence ID" value="KMZ64572.1"/>
    <property type="molecule type" value="Genomic_DNA"/>
</dbReference>
<keyword evidence="2" id="KW-1185">Reference proteome</keyword>
<dbReference type="AlphaFoldDB" id="A0A0K9P8J2"/>
<dbReference type="InterPro" id="IPR055296">
    <property type="entry name" value="SRL2-like"/>
</dbReference>
<dbReference type="OMA" id="CLHEYSS"/>